<evidence type="ECO:0000313" key="1">
    <source>
        <dbReference type="EMBL" id="PRH85433.1"/>
    </source>
</evidence>
<dbReference type="SUPFAM" id="SSF54427">
    <property type="entry name" value="NTF2-like"/>
    <property type="match status" value="1"/>
</dbReference>
<name>A0A2S9Q7U8_9HYPH</name>
<evidence type="ECO:0000313" key="2">
    <source>
        <dbReference type="Proteomes" id="UP000237682"/>
    </source>
</evidence>
<protein>
    <recommendedName>
        <fullName evidence="3">SnoaL-like domain-containing protein</fullName>
    </recommendedName>
</protein>
<dbReference type="OrthoDB" id="5817554at2"/>
<gene>
    <name evidence="1" type="ORF">C5L14_20810</name>
</gene>
<keyword evidence="2" id="KW-1185">Reference proteome</keyword>
<sequence>MTKPFDTNPFPDDPERHALWEMLVRRDIEAYLKADWPAVADDFLADTFFGLSGLKSANPDEWRMIFPRLEDYRDRWLSQARLSAATAYAEPRREALYRITSLRDIDINGERAVAHKKFDGIIAKADGSTDAINWQTLYLCNRVGGRWKIAGFVGYLPNPMGISG</sequence>
<dbReference type="InterPro" id="IPR032710">
    <property type="entry name" value="NTF2-like_dom_sf"/>
</dbReference>
<accession>A0A2S9Q7U8</accession>
<evidence type="ECO:0008006" key="3">
    <source>
        <dbReference type="Google" id="ProtNLM"/>
    </source>
</evidence>
<proteinExistence type="predicted"/>
<dbReference type="AlphaFoldDB" id="A0A2S9Q7U8"/>
<dbReference type="Proteomes" id="UP000237682">
    <property type="component" value="Unassembled WGS sequence"/>
</dbReference>
<dbReference type="EMBL" id="PUEJ01000008">
    <property type="protein sequence ID" value="PRH85433.1"/>
    <property type="molecule type" value="Genomic_DNA"/>
</dbReference>
<reference evidence="1 2" key="1">
    <citation type="submission" date="2018-02" db="EMBL/GenBank/DDBJ databases">
        <title>Whole genome sequencing of endophytic bacterium.</title>
        <authorList>
            <person name="Eedara R."/>
            <person name="Podile A.R."/>
        </authorList>
    </citation>
    <scope>NUCLEOTIDE SEQUENCE [LARGE SCALE GENOMIC DNA]</scope>
    <source>
        <strain evidence="1 2">RP1T</strain>
    </source>
</reference>
<dbReference type="RefSeq" id="WP_105863993.1">
    <property type="nucleotide sequence ID" value="NZ_PUEJ01000008.1"/>
</dbReference>
<organism evidence="1 2">
    <name type="scientific">Labrys okinawensis</name>
    <dbReference type="NCBI Taxonomy" id="346911"/>
    <lineage>
        <taxon>Bacteria</taxon>
        <taxon>Pseudomonadati</taxon>
        <taxon>Pseudomonadota</taxon>
        <taxon>Alphaproteobacteria</taxon>
        <taxon>Hyphomicrobiales</taxon>
        <taxon>Xanthobacteraceae</taxon>
        <taxon>Labrys</taxon>
    </lineage>
</organism>
<comment type="caution">
    <text evidence="1">The sequence shown here is derived from an EMBL/GenBank/DDBJ whole genome shotgun (WGS) entry which is preliminary data.</text>
</comment>